<evidence type="ECO:0000313" key="2">
    <source>
        <dbReference type="Proteomes" id="UP001164929"/>
    </source>
</evidence>
<dbReference type="AlphaFoldDB" id="A0AAD6M8I1"/>
<protein>
    <submittedName>
        <fullName evidence="1">Phylloplanin-like isoform X1</fullName>
    </submittedName>
</protein>
<name>A0AAD6M8I1_9ROSI</name>
<evidence type="ECO:0000313" key="1">
    <source>
        <dbReference type="EMBL" id="KAJ6980891.1"/>
    </source>
</evidence>
<accession>A0AAD6M8I1</accession>
<sequence>MIGHASSIYNILASLNYKGPYSKNVANALVQLQCGGNVVSTSTTNGSGMFSILLDPLNYILSSILSDCNLKVDTPLIRCNSSLPALGGLLSPLQFIGNTALGALLSVANIIPAGFRFVPSN</sequence>
<keyword evidence="2" id="KW-1185">Reference proteome</keyword>
<dbReference type="PANTHER" id="PTHR34458:SF5">
    <property type="entry name" value="POLLEN OLE E 1 ALLERGEN AND EXTENSIN FAMILY PROTEIN"/>
    <property type="match status" value="1"/>
</dbReference>
<gene>
    <name evidence="1" type="ORF">NC653_024305</name>
</gene>
<comment type="caution">
    <text evidence="1">The sequence shown here is derived from an EMBL/GenBank/DDBJ whole genome shotgun (WGS) entry which is preliminary data.</text>
</comment>
<organism evidence="1 2">
    <name type="scientific">Populus alba x Populus x berolinensis</name>
    <dbReference type="NCBI Taxonomy" id="444605"/>
    <lineage>
        <taxon>Eukaryota</taxon>
        <taxon>Viridiplantae</taxon>
        <taxon>Streptophyta</taxon>
        <taxon>Embryophyta</taxon>
        <taxon>Tracheophyta</taxon>
        <taxon>Spermatophyta</taxon>
        <taxon>Magnoliopsida</taxon>
        <taxon>eudicotyledons</taxon>
        <taxon>Gunneridae</taxon>
        <taxon>Pentapetalae</taxon>
        <taxon>rosids</taxon>
        <taxon>fabids</taxon>
        <taxon>Malpighiales</taxon>
        <taxon>Salicaceae</taxon>
        <taxon>Saliceae</taxon>
        <taxon>Populus</taxon>
    </lineage>
</organism>
<dbReference type="EMBL" id="JAQIZT010000010">
    <property type="protein sequence ID" value="KAJ6980891.1"/>
    <property type="molecule type" value="Genomic_DNA"/>
</dbReference>
<reference evidence="1" key="1">
    <citation type="journal article" date="2023" name="Mol. Ecol. Resour.">
        <title>Chromosome-level genome assembly of a triploid poplar Populus alba 'Berolinensis'.</title>
        <authorList>
            <person name="Chen S."/>
            <person name="Yu Y."/>
            <person name="Wang X."/>
            <person name="Wang S."/>
            <person name="Zhang T."/>
            <person name="Zhou Y."/>
            <person name="He R."/>
            <person name="Meng N."/>
            <person name="Wang Y."/>
            <person name="Liu W."/>
            <person name="Liu Z."/>
            <person name="Liu J."/>
            <person name="Guo Q."/>
            <person name="Huang H."/>
            <person name="Sederoff R.R."/>
            <person name="Wang G."/>
            <person name="Qu G."/>
            <person name="Chen S."/>
        </authorList>
    </citation>
    <scope>NUCLEOTIDE SEQUENCE</scope>
    <source>
        <strain evidence="1">SC-2020</strain>
    </source>
</reference>
<proteinExistence type="predicted"/>
<dbReference type="InterPro" id="IPR040404">
    <property type="entry name" value="Phylloplanin-like"/>
</dbReference>
<dbReference type="PANTHER" id="PTHR34458">
    <property type="entry name" value="POLLEN OLE E 1 ALLERGEN AND EXTENSIN FAMILY PROTEIN-RELATED"/>
    <property type="match status" value="1"/>
</dbReference>
<dbReference type="Proteomes" id="UP001164929">
    <property type="component" value="Chromosome 10"/>
</dbReference>